<accession>A0A1B1P7G3</accession>
<reference evidence="1 2" key="1">
    <citation type="submission" date="2016-05" db="EMBL/GenBank/DDBJ databases">
        <title>Undiscovered low abundance phages are ubiquitous in bacterial genomes.</title>
        <authorList>
            <person name="Dong Z."/>
            <person name="Liu H."/>
            <person name="Zheng J."/>
            <person name="Peng D."/>
        </authorList>
    </citation>
    <scope>NUCLEOTIDE SEQUENCE [LARGE SCALE GENOMIC DNA]</scope>
</reference>
<protein>
    <submittedName>
        <fullName evidence="1">Uncharacterized protein</fullName>
    </submittedName>
</protein>
<dbReference type="EMBL" id="KX190834">
    <property type="protein sequence ID" value="ANT40039.1"/>
    <property type="molecule type" value="Genomic_DNA"/>
</dbReference>
<evidence type="ECO:0000313" key="1">
    <source>
        <dbReference type="EMBL" id="ANT40039.1"/>
    </source>
</evidence>
<evidence type="ECO:0000313" key="2">
    <source>
        <dbReference type="Proteomes" id="UP000226338"/>
    </source>
</evidence>
<proteinExistence type="predicted"/>
<dbReference type="Proteomes" id="UP000226338">
    <property type="component" value="Segment"/>
</dbReference>
<name>A0A1B1P7G3_9CAUD</name>
<sequence>MSKKKRHYTKGPQVIEKVVEIHKQPTLQEAWDVVCEHLAVEYRNREISWFVDCVGTYGHSLGDVVLHTGGYDAKKLVVSSKNYKKDLGW</sequence>
<organism evidence="1 2">
    <name type="scientific">Bacillus phage BMBtpLA3</name>
    <dbReference type="NCBI Taxonomy" id="1868824"/>
    <lineage>
        <taxon>Viruses</taxon>
        <taxon>Duplodnaviria</taxon>
        <taxon>Heunggongvirae</taxon>
        <taxon>Uroviricota</taxon>
        <taxon>Caudoviricetes</taxon>
        <taxon>Lwoffvirus</taxon>
        <taxon>Lwoffvirus TP21</taxon>
    </lineage>
</organism>
<gene>
    <name evidence="1" type="ORF">BMBtpLA3_4</name>
</gene>